<organism evidence="13 14">
    <name type="scientific">Patella caerulea</name>
    <name type="common">Rayed Mediterranean limpet</name>
    <dbReference type="NCBI Taxonomy" id="87958"/>
    <lineage>
        <taxon>Eukaryota</taxon>
        <taxon>Metazoa</taxon>
        <taxon>Spiralia</taxon>
        <taxon>Lophotrochozoa</taxon>
        <taxon>Mollusca</taxon>
        <taxon>Gastropoda</taxon>
        <taxon>Patellogastropoda</taxon>
        <taxon>Patelloidea</taxon>
        <taxon>Patellidae</taxon>
        <taxon>Patella</taxon>
    </lineage>
</organism>
<dbReference type="InterPro" id="IPR005607">
    <property type="entry name" value="BSD_dom"/>
</dbReference>
<keyword evidence="5" id="KW-0805">Transcription regulation</keyword>
<evidence type="ECO:0000256" key="4">
    <source>
        <dbReference type="ARBA" id="ARBA00022763"/>
    </source>
</evidence>
<feature type="domain" description="BSD" evidence="12">
    <location>
        <begin position="181"/>
        <end position="233"/>
    </location>
</feature>
<dbReference type="EMBL" id="JAZGQO010000002">
    <property type="protein sequence ID" value="KAK6190873.1"/>
    <property type="molecule type" value="Genomic_DNA"/>
</dbReference>
<feature type="compositionally biased region" description="Low complexity" evidence="11">
    <location>
        <begin position="339"/>
        <end position="355"/>
    </location>
</feature>
<dbReference type="PANTHER" id="PTHR12856">
    <property type="entry name" value="TRANSCRIPTION INITIATION FACTOR IIH-RELATED"/>
    <property type="match status" value="1"/>
</dbReference>
<dbReference type="InterPro" id="IPR027079">
    <property type="entry name" value="Tfb1/GTF2H1"/>
</dbReference>
<dbReference type="Proteomes" id="UP001347796">
    <property type="component" value="Unassembled WGS sequence"/>
</dbReference>
<evidence type="ECO:0000256" key="5">
    <source>
        <dbReference type="ARBA" id="ARBA00023015"/>
    </source>
</evidence>
<evidence type="ECO:0000256" key="7">
    <source>
        <dbReference type="ARBA" id="ARBA00023204"/>
    </source>
</evidence>
<keyword evidence="3" id="KW-0677">Repeat</keyword>
<protein>
    <recommendedName>
        <fullName evidence="10">General transcription factor IIH subunit 1</fullName>
    </recommendedName>
</protein>
<feature type="region of interest" description="Disordered" evidence="11">
    <location>
        <begin position="326"/>
        <end position="378"/>
    </location>
</feature>
<dbReference type="InterPro" id="IPR011993">
    <property type="entry name" value="PH-like_dom_sf"/>
</dbReference>
<evidence type="ECO:0000256" key="8">
    <source>
        <dbReference type="ARBA" id="ARBA00023242"/>
    </source>
</evidence>
<feature type="domain" description="BSD" evidence="12">
    <location>
        <begin position="102"/>
        <end position="157"/>
    </location>
</feature>
<sequence>MSRSSEEVLLIVNHVRQRKTDGTLYMMGERLAWMPGGKDTFTISHLYADIKSQKISPDTKEKVQLQLVFNDGGANTFHFNNPEGRPAMITDRDSVKEILQQLLPKFKRKISSELEEKNRILQDNPEIFQLYKDLVVSQVISAEEFWSTISNRLSNNSKTEAKQTVGVSPAFLADIKPQTDGCNGLKYNLTADIIESIFKTYPMVKKKHAESVPHQLSESEFWTRFFQSHYFHRDRSTLSSKDLFSDCAKNDEEEMKVEMSKKVCNPLMDLTLVSDNSFGEEYRVLSEDTKKSSNAINLSMIRRFNHHSTMVLKACENNSQTNSACDNIGDSKNDNSAQGNGVESANSSNNNNMNGHISDVNASTSSSSAEDPPKKKKKIQEKLELVDLHNESKSDSVNLRLEKMERYLHGPTPITAAKYTTSRAVLEASESVHNDVEQWSTDLSNILSGSSAVSVLGELSPGGVLMQGTSHQQLHQMIPKEIQQEIQQQYSALCELLRHFWNCFPVSSKFLEEKVVKMRATLERFQLAKLNPLKDKLNEHHYNINLMGHLEDMLMAAYSKFETWQLKKKSKR</sequence>
<evidence type="ECO:0000256" key="2">
    <source>
        <dbReference type="ARBA" id="ARBA00009448"/>
    </source>
</evidence>
<dbReference type="FunFam" id="2.30.29.30:FF:000115">
    <property type="entry name" value="General transcription factor IIH subunit 1"/>
    <property type="match status" value="1"/>
</dbReference>
<dbReference type="Gene3D" id="6.10.140.1200">
    <property type="match status" value="1"/>
</dbReference>
<dbReference type="Pfam" id="PF03909">
    <property type="entry name" value="BSD"/>
    <property type="match status" value="1"/>
</dbReference>
<evidence type="ECO:0000259" key="12">
    <source>
        <dbReference type="PROSITE" id="PS50858"/>
    </source>
</evidence>
<proteinExistence type="inferred from homology"/>
<dbReference type="Gene3D" id="2.30.29.30">
    <property type="entry name" value="Pleckstrin-homology domain (PH domain)/Phosphotyrosine-binding domain (PTB)"/>
    <property type="match status" value="1"/>
</dbReference>
<evidence type="ECO:0000256" key="6">
    <source>
        <dbReference type="ARBA" id="ARBA00023163"/>
    </source>
</evidence>
<dbReference type="SUPFAM" id="SSF50729">
    <property type="entry name" value="PH domain-like"/>
    <property type="match status" value="1"/>
</dbReference>
<dbReference type="AlphaFoldDB" id="A0AAN8K928"/>
<evidence type="ECO:0000256" key="9">
    <source>
        <dbReference type="ARBA" id="ARBA00057028"/>
    </source>
</evidence>
<evidence type="ECO:0000256" key="1">
    <source>
        <dbReference type="ARBA" id="ARBA00004123"/>
    </source>
</evidence>
<keyword evidence="14" id="KW-1185">Reference proteome</keyword>
<evidence type="ECO:0000256" key="11">
    <source>
        <dbReference type="SAM" id="MobiDB-lite"/>
    </source>
</evidence>
<dbReference type="InterPro" id="IPR013876">
    <property type="entry name" value="TFIIH_BTF_p62_N"/>
</dbReference>
<comment type="function">
    <text evidence="9">Component of the general transcription and DNA repair factor IIH (TFIIH) core complex, which is involved in general and transcription-coupled nucleotide excision repair (NER) of damaged DNA and, when complexed to CAK, in RNA transcription by RNA polymerase II. In NER, TFIIH acts by opening DNA around the lesion to allow the excision of the damaged oligonucleotide and its replacement by a new DNA fragment. In transcription, TFIIH has an essential role in transcription initiation. When the pre-initiation complex (PIC) has been established, TFIIH is required for promoter opening and promoter escape. Phosphorylation of the C-terminal tail (CTD) of the largest subunit of RNA polymerase II by the kinase module CAK controls the initiation of transcription.</text>
</comment>
<dbReference type="Pfam" id="PF08567">
    <property type="entry name" value="PH_TFIIH"/>
    <property type="match status" value="1"/>
</dbReference>
<name>A0AAN8K928_PATCE</name>
<comment type="caution">
    <text evidence="13">The sequence shown here is derived from an EMBL/GenBank/DDBJ whole genome shotgun (WGS) entry which is preliminary data.</text>
</comment>
<dbReference type="GO" id="GO:0006351">
    <property type="term" value="P:DNA-templated transcription"/>
    <property type="evidence" value="ECO:0007669"/>
    <property type="project" value="InterPro"/>
</dbReference>
<dbReference type="InterPro" id="IPR035925">
    <property type="entry name" value="BSD_dom_sf"/>
</dbReference>
<accession>A0AAN8K928</accession>
<keyword evidence="6" id="KW-0804">Transcription</keyword>
<dbReference type="CDD" id="cd13229">
    <property type="entry name" value="PH_TFIIH"/>
    <property type="match status" value="1"/>
</dbReference>
<evidence type="ECO:0000256" key="10">
    <source>
        <dbReference type="ARBA" id="ARBA00070129"/>
    </source>
</evidence>
<gene>
    <name evidence="13" type="ORF">SNE40_002647</name>
</gene>
<dbReference type="SMART" id="SM00751">
    <property type="entry name" value="BSD"/>
    <property type="match status" value="2"/>
</dbReference>
<reference evidence="13 14" key="1">
    <citation type="submission" date="2024-01" db="EMBL/GenBank/DDBJ databases">
        <title>The genome of the rayed Mediterranean limpet Patella caerulea (Linnaeus, 1758).</title>
        <authorList>
            <person name="Anh-Thu Weber A."/>
            <person name="Halstead-Nussloch G."/>
        </authorList>
    </citation>
    <scope>NUCLEOTIDE SEQUENCE [LARGE SCALE GENOMIC DNA]</scope>
    <source>
        <strain evidence="13">AATW-2023a</strain>
        <tissue evidence="13">Whole specimen</tissue>
    </source>
</reference>
<dbReference type="Gene3D" id="1.10.3970.10">
    <property type="entry name" value="BSD domain"/>
    <property type="match status" value="1"/>
</dbReference>
<evidence type="ECO:0000256" key="3">
    <source>
        <dbReference type="ARBA" id="ARBA00022737"/>
    </source>
</evidence>
<keyword evidence="8" id="KW-0539">Nucleus</keyword>
<comment type="subcellular location">
    <subcellularLocation>
        <location evidence="1">Nucleus</location>
    </subcellularLocation>
</comment>
<dbReference type="PROSITE" id="PS50858">
    <property type="entry name" value="BSD"/>
    <property type="match status" value="2"/>
</dbReference>
<keyword evidence="4" id="KW-0227">DNA damage</keyword>
<dbReference type="GO" id="GO:0000439">
    <property type="term" value="C:transcription factor TFIIH core complex"/>
    <property type="evidence" value="ECO:0007669"/>
    <property type="project" value="InterPro"/>
</dbReference>
<dbReference type="SUPFAM" id="SSF140383">
    <property type="entry name" value="BSD domain-like"/>
    <property type="match status" value="2"/>
</dbReference>
<evidence type="ECO:0000313" key="14">
    <source>
        <dbReference type="Proteomes" id="UP001347796"/>
    </source>
</evidence>
<keyword evidence="7" id="KW-0234">DNA repair</keyword>
<comment type="similarity">
    <text evidence="2">Belongs to the TFB1 family.</text>
</comment>
<dbReference type="GO" id="GO:0006289">
    <property type="term" value="P:nucleotide-excision repair"/>
    <property type="evidence" value="ECO:0007669"/>
    <property type="project" value="InterPro"/>
</dbReference>
<evidence type="ECO:0000313" key="13">
    <source>
        <dbReference type="EMBL" id="KAK6190873.1"/>
    </source>
</evidence>